<name>A0A2W2AMJ1_9BACT</name>
<dbReference type="AlphaFoldDB" id="A0A2W2AMJ1"/>
<protein>
    <submittedName>
        <fullName evidence="1">Uncharacterized protein</fullName>
    </submittedName>
</protein>
<dbReference type="Proteomes" id="UP000248745">
    <property type="component" value="Unassembled WGS sequence"/>
</dbReference>
<reference evidence="1 2" key="1">
    <citation type="submission" date="2018-06" db="EMBL/GenBank/DDBJ databases">
        <title>Mucibacter soli gen. nov., sp. nov., a new member of the family Chitinophagaceae producing mucin.</title>
        <authorList>
            <person name="Kim M.-K."/>
            <person name="Park S."/>
            <person name="Kim T.-S."/>
            <person name="Joung Y."/>
            <person name="Han J.-H."/>
            <person name="Kim S.B."/>
        </authorList>
    </citation>
    <scope>NUCLEOTIDE SEQUENCE [LARGE SCALE GENOMIC DNA]</scope>
    <source>
        <strain evidence="1 2">R1-15</strain>
    </source>
</reference>
<evidence type="ECO:0000313" key="2">
    <source>
        <dbReference type="Proteomes" id="UP000248745"/>
    </source>
</evidence>
<comment type="caution">
    <text evidence="1">The sequence shown here is derived from an EMBL/GenBank/DDBJ whole genome shotgun (WGS) entry which is preliminary data.</text>
</comment>
<proteinExistence type="predicted"/>
<accession>A0A2W2AMJ1</accession>
<dbReference type="OrthoDB" id="1254824at2"/>
<organism evidence="1 2">
    <name type="scientific">Taibaiella soli</name>
    <dbReference type="NCBI Taxonomy" id="1649169"/>
    <lineage>
        <taxon>Bacteria</taxon>
        <taxon>Pseudomonadati</taxon>
        <taxon>Bacteroidota</taxon>
        <taxon>Chitinophagia</taxon>
        <taxon>Chitinophagales</taxon>
        <taxon>Chitinophagaceae</taxon>
        <taxon>Taibaiella</taxon>
    </lineage>
</organism>
<dbReference type="RefSeq" id="WP_110996958.1">
    <property type="nucleotide sequence ID" value="NZ_QKTW01000002.1"/>
</dbReference>
<sequence>MKIQIVLIALLAVVIGGCTKENKTFTLKTIKLNNYLRANLPAQKVYLKVFDDANAAALAETELYASDLSLPATLNVHPSADMTLYKKGYHVELWGDSTGYIASCNIHMDDYKIVFPIDMDVKNDSLNVDIMGGWR</sequence>
<gene>
    <name evidence="1" type="ORF">DN068_00710</name>
</gene>
<dbReference type="EMBL" id="QKTW01000002">
    <property type="protein sequence ID" value="PZF74752.1"/>
    <property type="molecule type" value="Genomic_DNA"/>
</dbReference>
<dbReference type="PROSITE" id="PS51257">
    <property type="entry name" value="PROKAR_LIPOPROTEIN"/>
    <property type="match status" value="1"/>
</dbReference>
<evidence type="ECO:0000313" key="1">
    <source>
        <dbReference type="EMBL" id="PZF74752.1"/>
    </source>
</evidence>
<keyword evidence="2" id="KW-1185">Reference proteome</keyword>